<dbReference type="WBParaSite" id="ACOC_0000897001-mRNA-1">
    <property type="protein sequence ID" value="ACOC_0000897001-mRNA-1"/>
    <property type="gene ID" value="ACOC_0000897001"/>
</dbReference>
<dbReference type="SUPFAM" id="SSF49723">
    <property type="entry name" value="Lipase/lipooxygenase domain (PLAT/LH2 domain)"/>
    <property type="match status" value="2"/>
</dbReference>
<feature type="domain" description="PLAT" evidence="2">
    <location>
        <begin position="119"/>
        <end position="234"/>
    </location>
</feature>
<evidence type="ECO:0000313" key="5">
    <source>
        <dbReference type="WBParaSite" id="ACOC_0000897001-mRNA-1"/>
    </source>
</evidence>
<dbReference type="AlphaFoldDB" id="A0A0R3PT93"/>
<evidence type="ECO:0000256" key="1">
    <source>
        <dbReference type="PROSITE-ProRule" id="PRU00152"/>
    </source>
</evidence>
<dbReference type="PANTHER" id="PTHR45901:SF7">
    <property type="entry name" value="OXYGEN-REGULATED PROTEIN 1"/>
    <property type="match status" value="1"/>
</dbReference>
<dbReference type="EMBL" id="UYYA01004230">
    <property type="protein sequence ID" value="VDM60556.1"/>
    <property type="molecule type" value="Genomic_DNA"/>
</dbReference>
<dbReference type="OrthoDB" id="5322100at2759"/>
<dbReference type="InterPro" id="IPR036392">
    <property type="entry name" value="PLAT/LH2_dom_sf"/>
</dbReference>
<dbReference type="Proteomes" id="UP000267027">
    <property type="component" value="Unassembled WGS sequence"/>
</dbReference>
<evidence type="ECO:0000313" key="4">
    <source>
        <dbReference type="Proteomes" id="UP000267027"/>
    </source>
</evidence>
<keyword evidence="4" id="KW-1185">Reference proteome</keyword>
<name>A0A0R3PT93_ANGCS</name>
<proteinExistence type="predicted"/>
<evidence type="ECO:0000313" key="3">
    <source>
        <dbReference type="EMBL" id="VDM60556.1"/>
    </source>
</evidence>
<feature type="domain" description="PLAT" evidence="2">
    <location>
        <begin position="1"/>
        <end position="100"/>
    </location>
</feature>
<dbReference type="InterPro" id="IPR001024">
    <property type="entry name" value="PLAT/LH2_dom"/>
</dbReference>
<reference evidence="5" key="1">
    <citation type="submission" date="2017-02" db="UniProtKB">
        <authorList>
            <consortium name="WormBaseParasite"/>
        </authorList>
    </citation>
    <scope>IDENTIFICATION</scope>
</reference>
<dbReference type="InterPro" id="IPR052970">
    <property type="entry name" value="Inner_ear_hair_cell_LOXHD"/>
</dbReference>
<protein>
    <submittedName>
        <fullName evidence="5">PLAT domain-containing protein</fullName>
    </submittedName>
</protein>
<gene>
    <name evidence="3" type="ORF">ACOC_LOCUS8971</name>
</gene>
<comment type="caution">
    <text evidence="1">Lacks conserved residue(s) required for the propagation of feature annotation.</text>
</comment>
<reference evidence="3 4" key="2">
    <citation type="submission" date="2018-11" db="EMBL/GenBank/DDBJ databases">
        <authorList>
            <consortium name="Pathogen Informatics"/>
        </authorList>
    </citation>
    <scope>NUCLEOTIDE SEQUENCE [LARGE SCALE GENOMIC DNA]</scope>
    <source>
        <strain evidence="3 4">Costa Rica</strain>
    </source>
</reference>
<sequence>MFGDEQTSRRFYLKQEVDWLQSGETRFRQQHMDLFHIETEDLGTIHKVIIGHEAEGYGAGIFIDYVLITENLVDGRQFVCYCSKWFDSGQVDGKIERILSVSAFYYLDSAPDKSVISQGRWEVILHNGMEDGTGGTTSNLIIIGYGTEGSSVMNIGNDKTMLAVPDTTLIQMDFGAIGDLLKIRFEIDGVGDQPDYYLEWAELRDLDTDERITVRVAKWMDITGIRTKRPQAFREISIFRSGEQPLQIQNYDGKVTAGDMRLLNDDSLQAQLIGDYSDSGIFPLIYNRNKKVNYELSTE</sequence>
<evidence type="ECO:0000259" key="2">
    <source>
        <dbReference type="PROSITE" id="PS50095"/>
    </source>
</evidence>
<dbReference type="PANTHER" id="PTHR45901">
    <property type="entry name" value="PROTEIN CBG12474"/>
    <property type="match status" value="1"/>
</dbReference>
<organism evidence="5">
    <name type="scientific">Angiostrongylus costaricensis</name>
    <name type="common">Nematode worm</name>
    <dbReference type="NCBI Taxonomy" id="334426"/>
    <lineage>
        <taxon>Eukaryota</taxon>
        <taxon>Metazoa</taxon>
        <taxon>Ecdysozoa</taxon>
        <taxon>Nematoda</taxon>
        <taxon>Chromadorea</taxon>
        <taxon>Rhabditida</taxon>
        <taxon>Rhabditina</taxon>
        <taxon>Rhabditomorpha</taxon>
        <taxon>Strongyloidea</taxon>
        <taxon>Metastrongylidae</taxon>
        <taxon>Angiostrongylus</taxon>
    </lineage>
</organism>
<accession>A0A0R3PT93</accession>
<dbReference type="PROSITE" id="PS50095">
    <property type="entry name" value="PLAT"/>
    <property type="match status" value="2"/>
</dbReference>
<dbReference type="Gene3D" id="2.60.60.20">
    <property type="entry name" value="PLAT/LH2 domain"/>
    <property type="match status" value="2"/>
</dbReference>
<dbReference type="STRING" id="334426.A0A0R3PT93"/>